<dbReference type="AlphaFoldDB" id="A0A3A6T7B4"/>
<name>A0A3A6T7B4_9GAMM</name>
<evidence type="ECO:0000313" key="1">
    <source>
        <dbReference type="EMBL" id="RJY07420.1"/>
    </source>
</evidence>
<feature type="non-terminal residue" evidence="1">
    <location>
        <position position="1"/>
    </location>
</feature>
<gene>
    <name evidence="1" type="ORF">D5R81_15880</name>
</gene>
<sequence>LDLISVLSGSGLRILQTLLLASSSFCKLFSAVQSEVNLLLKSALFSTEPDSPTLLLNRILYDARKSCCAVSVDAHYREILKLRKGFFYESLLFYFKRADMHHYAQKRG</sequence>
<keyword evidence="2" id="KW-1185">Reference proteome</keyword>
<proteinExistence type="predicted"/>
<evidence type="ECO:0000313" key="2">
    <source>
        <dbReference type="Proteomes" id="UP000273022"/>
    </source>
</evidence>
<protein>
    <submittedName>
        <fullName evidence="1">Uncharacterized protein</fullName>
    </submittedName>
</protein>
<dbReference type="RefSeq" id="WP_207805309.1">
    <property type="nucleotide sequence ID" value="NZ_ML064706.1"/>
</dbReference>
<comment type="caution">
    <text evidence="1">The sequence shown here is derived from an EMBL/GenBank/DDBJ whole genome shotgun (WGS) entry which is preliminary data.</text>
</comment>
<organism evidence="1 2">
    <name type="scientific">Parashewanella spongiae</name>
    <dbReference type="NCBI Taxonomy" id="342950"/>
    <lineage>
        <taxon>Bacteria</taxon>
        <taxon>Pseudomonadati</taxon>
        <taxon>Pseudomonadota</taxon>
        <taxon>Gammaproteobacteria</taxon>
        <taxon>Alteromonadales</taxon>
        <taxon>Shewanellaceae</taxon>
        <taxon>Parashewanella</taxon>
    </lineage>
</organism>
<reference evidence="1 2" key="1">
    <citation type="submission" date="2018-09" db="EMBL/GenBank/DDBJ databases">
        <title>Phylogeny of the Shewanellaceae, and recommendation for two new genera, Pseudoshewanella and Parashewanella.</title>
        <authorList>
            <person name="Wang G."/>
        </authorList>
    </citation>
    <scope>NUCLEOTIDE SEQUENCE [LARGE SCALE GENOMIC DNA]</scope>
    <source>
        <strain evidence="1 2">KCTC 22492</strain>
    </source>
</reference>
<accession>A0A3A6T7B4</accession>
<dbReference type="EMBL" id="QYYH01000121">
    <property type="protein sequence ID" value="RJY07420.1"/>
    <property type="molecule type" value="Genomic_DNA"/>
</dbReference>
<dbReference type="Proteomes" id="UP000273022">
    <property type="component" value="Unassembled WGS sequence"/>
</dbReference>